<dbReference type="AlphaFoldDB" id="A0A6A0AQR9"/>
<reference evidence="2 3" key="1">
    <citation type="submission" date="2020-02" db="EMBL/GenBank/DDBJ databases">
        <title>Whole Genome Shotgun Sequence of Streptomyces sp. strain CWH03.</title>
        <authorList>
            <person name="Dohra H."/>
            <person name="Kodani S."/>
            <person name="Yamamura H."/>
        </authorList>
    </citation>
    <scope>NUCLEOTIDE SEQUENCE [LARGE SCALE GENOMIC DNA]</scope>
    <source>
        <strain evidence="2 3">CWH03</strain>
    </source>
</reference>
<evidence type="ECO:0000313" key="3">
    <source>
        <dbReference type="Proteomes" id="UP000484988"/>
    </source>
</evidence>
<comment type="caution">
    <text evidence="2">The sequence shown here is derived from an EMBL/GenBank/DDBJ whole genome shotgun (WGS) entry which is preliminary data.</text>
</comment>
<protein>
    <submittedName>
        <fullName evidence="2">Uncharacterized protein</fullName>
    </submittedName>
</protein>
<organism evidence="2 3">
    <name type="scientific">Streptomyces pacificus</name>
    <dbReference type="NCBI Taxonomy" id="2705029"/>
    <lineage>
        <taxon>Bacteria</taxon>
        <taxon>Bacillati</taxon>
        <taxon>Actinomycetota</taxon>
        <taxon>Actinomycetes</taxon>
        <taxon>Kitasatosporales</taxon>
        <taxon>Streptomycetaceae</taxon>
        <taxon>Streptomyces</taxon>
    </lineage>
</organism>
<dbReference type="EMBL" id="BLLG01000002">
    <property type="protein sequence ID" value="GFH34825.1"/>
    <property type="molecule type" value="Genomic_DNA"/>
</dbReference>
<dbReference type="Proteomes" id="UP000484988">
    <property type="component" value="Unassembled WGS sequence"/>
</dbReference>
<feature type="region of interest" description="Disordered" evidence="1">
    <location>
        <begin position="1"/>
        <end position="20"/>
    </location>
</feature>
<evidence type="ECO:0000313" key="2">
    <source>
        <dbReference type="EMBL" id="GFH34825.1"/>
    </source>
</evidence>
<gene>
    <name evidence="2" type="ORF">SCWH03_10390</name>
</gene>
<feature type="region of interest" description="Disordered" evidence="1">
    <location>
        <begin position="62"/>
        <end position="86"/>
    </location>
</feature>
<accession>A0A6A0AQR9</accession>
<sequence>MADPARPAGVISDRKAGQNVPHAVSCRVPGVSASWCDAWKDGPSPPARGARGQPAEAVRRVLDAPGGTSGSPRVWITPVGEGAASR</sequence>
<keyword evidence="3" id="KW-1185">Reference proteome</keyword>
<evidence type="ECO:0000256" key="1">
    <source>
        <dbReference type="SAM" id="MobiDB-lite"/>
    </source>
</evidence>
<proteinExistence type="predicted"/>
<name>A0A6A0AQR9_9ACTN</name>